<evidence type="ECO:0000313" key="1">
    <source>
        <dbReference type="EMBL" id="CAG8854398.1"/>
    </source>
</evidence>
<feature type="non-terminal residue" evidence="1">
    <location>
        <position position="1"/>
    </location>
</feature>
<gene>
    <name evidence="1" type="ORF">GMARGA_LOCUS43219</name>
</gene>
<dbReference type="Proteomes" id="UP000789901">
    <property type="component" value="Unassembled WGS sequence"/>
</dbReference>
<evidence type="ECO:0000313" key="2">
    <source>
        <dbReference type="Proteomes" id="UP000789901"/>
    </source>
</evidence>
<reference evidence="1 2" key="1">
    <citation type="submission" date="2021-06" db="EMBL/GenBank/DDBJ databases">
        <authorList>
            <person name="Kallberg Y."/>
            <person name="Tangrot J."/>
            <person name="Rosling A."/>
        </authorList>
    </citation>
    <scope>NUCLEOTIDE SEQUENCE [LARGE SCALE GENOMIC DNA]</scope>
    <source>
        <strain evidence="1 2">120-4 pot B 10/14</strain>
    </source>
</reference>
<accession>A0ABN7XJ52</accession>
<proteinExistence type="predicted"/>
<name>A0ABN7XJ52_GIGMA</name>
<keyword evidence="2" id="KW-1185">Reference proteome</keyword>
<comment type="caution">
    <text evidence="1">The sequence shown here is derived from an EMBL/GenBank/DDBJ whole genome shotgun (WGS) entry which is preliminary data.</text>
</comment>
<feature type="non-terminal residue" evidence="1">
    <location>
        <position position="62"/>
    </location>
</feature>
<dbReference type="EMBL" id="CAJVQB010137410">
    <property type="protein sequence ID" value="CAG8854398.1"/>
    <property type="molecule type" value="Genomic_DNA"/>
</dbReference>
<protein>
    <submittedName>
        <fullName evidence="1">34043_t:CDS:1</fullName>
    </submittedName>
</protein>
<sequence>QLNEQIQQHNLLSKWKFPIDKQEKFLEAADFLWDLFNKNDNTNNIMLKPLDLTNEEQETKSE</sequence>
<organism evidence="1 2">
    <name type="scientific">Gigaspora margarita</name>
    <dbReference type="NCBI Taxonomy" id="4874"/>
    <lineage>
        <taxon>Eukaryota</taxon>
        <taxon>Fungi</taxon>
        <taxon>Fungi incertae sedis</taxon>
        <taxon>Mucoromycota</taxon>
        <taxon>Glomeromycotina</taxon>
        <taxon>Glomeromycetes</taxon>
        <taxon>Diversisporales</taxon>
        <taxon>Gigasporaceae</taxon>
        <taxon>Gigaspora</taxon>
    </lineage>
</organism>